<evidence type="ECO:0000256" key="2">
    <source>
        <dbReference type="ARBA" id="ARBA00009726"/>
    </source>
</evidence>
<dbReference type="InterPro" id="IPR017871">
    <property type="entry name" value="ABC_transporter-like_CS"/>
</dbReference>
<dbReference type="SUPFAM" id="SSF90123">
    <property type="entry name" value="ABC transporter transmembrane region"/>
    <property type="match status" value="2"/>
</dbReference>
<dbReference type="InterPro" id="IPR036640">
    <property type="entry name" value="ABC1_TM_sf"/>
</dbReference>
<gene>
    <name evidence="13" type="ORF">IWW36_003238</name>
</gene>
<feature type="transmembrane region" description="Helical" evidence="10">
    <location>
        <begin position="649"/>
        <end position="668"/>
    </location>
</feature>
<dbReference type="PROSITE" id="PS00211">
    <property type="entry name" value="ABC_TRANSPORTER_1"/>
    <property type="match status" value="2"/>
</dbReference>
<dbReference type="EMBL" id="JANBUW010000157">
    <property type="protein sequence ID" value="KAJ2848541.1"/>
    <property type="molecule type" value="Genomic_DNA"/>
</dbReference>
<dbReference type="GO" id="GO:0016020">
    <property type="term" value="C:membrane"/>
    <property type="evidence" value="ECO:0007669"/>
    <property type="project" value="UniProtKB-SubCell"/>
</dbReference>
<dbReference type="PANTHER" id="PTHR24223">
    <property type="entry name" value="ATP-BINDING CASSETTE SUB-FAMILY C"/>
    <property type="match status" value="1"/>
</dbReference>
<dbReference type="InterPro" id="IPR027417">
    <property type="entry name" value="P-loop_NTPase"/>
</dbReference>
<comment type="similarity">
    <text evidence="2">Belongs to the ABC transporter superfamily. ABCC family. Conjugate transporter (TC 3.A.1.208) subfamily.</text>
</comment>
<sequence>MKLIRATTTVPLQLVIGIFYIKQLLGSAGILGIILLVIVVYLTRKLIARAKKIDSKLGKANDQRLAVINEVVQGMSSVKLMGWKLQFVQAIGSRRHKQLSMMWKRAKVASLINLCTIGSFPFVVFATLAVYSLQNELNAEVLFTAIAVFKIIQRSVDMLPSLVSYTTSLYVSFQRIEAFLNQQEIQDLENRVENDRVGFKNATLVWNANSSFKLKNLNVQFPNGELSVIGGSTGSGKSSLLLALVGNMELIEGCVSVPIHFDANSILESRPVISDIAYVSQEPWLRNATIRDNILFGEPFNYERYETVLHMCALLPDMALFKAGDLTEIGERGITLSGGQRQRIALARAIYSSRKILLIDDCLSAVDAHTGKHILHKCLLSTNSLMSGRTRILVTHHLSMCLPYASYMVMIDDGQITFQGPPEKVCPNPKAEVEVLSNDSSSSNTSCLNDSLAPIGTPLINTPIPSRTSTEITLTSGRLTEDEVRVKGAIHLNTWNLYFKACGKQWFLVLCFGYIIIMQFLNMYKDYYLSVKLDRHEQSRNLVAGEIKWLVAYLAFGALSATISSLGLLISYYGSKQASILLHTSLTESILNAKMRWLETIPTGRLISRFGSDMQEIDDNIMPGILDVLRPLVALLLSLLVISVKFSQFYIIGTALLAVYIYYTLQFMQIQREVKRMDSIAFAPVISLYGELISGSRTIRAFGLESEFVAEMIKRYFIYHKAEFTKRSASRWMRIRISMTGSFVTFAMVMIIVANSHLIKTGLAGFIMVQTVGILQETLVAVRKYSDLELSLTAVERVNQYLHIEHEPSLPQNHYTLPASWPTSGNLAVNSLVTGYTSNTPILHNLSFTISHGEKIGVVGRTGAGKSSLTLALLRLIEPTSGNIVLDGVDIANVDLETLRKSVTIIPQNPVLFNGTIRFNLDPFNEYPDAILLDALQHTLLLKGTEVDSKNIAAFHSLDDLVMSNGQNLSLGQRQLVALARALVRRSHLVILDEATAAVDFENDSLIQQTIRGPEFANATMLCIAHRLHTIIDYDRIMVLNEGKIVEFDKPDVLLRNEKGYFRHLCENSNDFNIMQRL</sequence>
<evidence type="ECO:0000256" key="8">
    <source>
        <dbReference type="ARBA" id="ARBA00022989"/>
    </source>
</evidence>
<dbReference type="FunFam" id="3.40.50.300:FF:000997">
    <property type="entry name" value="Multidrug resistance-associated protein 1"/>
    <property type="match status" value="1"/>
</dbReference>
<keyword evidence="8 10" id="KW-1133">Transmembrane helix</keyword>
<comment type="subcellular location">
    <subcellularLocation>
        <location evidence="1">Membrane</location>
        <topology evidence="1">Multi-pass membrane protein</topology>
    </subcellularLocation>
</comment>
<dbReference type="OrthoDB" id="6500128at2759"/>
<evidence type="ECO:0000256" key="6">
    <source>
        <dbReference type="ARBA" id="ARBA00022741"/>
    </source>
</evidence>
<evidence type="ECO:0000256" key="4">
    <source>
        <dbReference type="ARBA" id="ARBA00022692"/>
    </source>
</evidence>
<accession>A0A9W8I5S7</accession>
<dbReference type="FunFam" id="1.20.1560.10:FF:000013">
    <property type="entry name" value="ABC transporter C family member 2"/>
    <property type="match status" value="1"/>
</dbReference>
<keyword evidence="3" id="KW-0813">Transport</keyword>
<dbReference type="Pfam" id="PF00005">
    <property type="entry name" value="ABC_tran"/>
    <property type="match status" value="2"/>
</dbReference>
<dbReference type="GO" id="GO:0005524">
    <property type="term" value="F:ATP binding"/>
    <property type="evidence" value="ECO:0007669"/>
    <property type="project" value="UniProtKB-KW"/>
</dbReference>
<dbReference type="GO" id="GO:0140359">
    <property type="term" value="F:ABC-type transporter activity"/>
    <property type="evidence" value="ECO:0007669"/>
    <property type="project" value="InterPro"/>
</dbReference>
<keyword evidence="14" id="KW-1185">Reference proteome</keyword>
<evidence type="ECO:0000256" key="5">
    <source>
        <dbReference type="ARBA" id="ARBA00022737"/>
    </source>
</evidence>
<dbReference type="CDD" id="cd03244">
    <property type="entry name" value="ABCC_MRP_domain2"/>
    <property type="match status" value="1"/>
</dbReference>
<name>A0A9W8I5S7_9FUNG</name>
<dbReference type="InterPro" id="IPR050173">
    <property type="entry name" value="ABC_transporter_C-like"/>
</dbReference>
<evidence type="ECO:0000259" key="11">
    <source>
        <dbReference type="PROSITE" id="PS50893"/>
    </source>
</evidence>
<evidence type="ECO:0008006" key="15">
    <source>
        <dbReference type="Google" id="ProtNLM"/>
    </source>
</evidence>
<feature type="transmembrane region" description="Helical" evidence="10">
    <location>
        <begin position="20"/>
        <end position="42"/>
    </location>
</feature>
<feature type="transmembrane region" description="Helical" evidence="10">
    <location>
        <begin position="108"/>
        <end position="131"/>
    </location>
</feature>
<dbReference type="InterPro" id="IPR003593">
    <property type="entry name" value="AAA+_ATPase"/>
</dbReference>
<dbReference type="CDD" id="cd03250">
    <property type="entry name" value="ABCC_MRP_domain1"/>
    <property type="match status" value="1"/>
</dbReference>
<evidence type="ECO:0000256" key="1">
    <source>
        <dbReference type="ARBA" id="ARBA00004141"/>
    </source>
</evidence>
<evidence type="ECO:0000259" key="12">
    <source>
        <dbReference type="PROSITE" id="PS50929"/>
    </source>
</evidence>
<dbReference type="Proteomes" id="UP001139887">
    <property type="component" value="Unassembled WGS sequence"/>
</dbReference>
<feature type="transmembrane region" description="Helical" evidence="10">
    <location>
        <begin position="550"/>
        <end position="573"/>
    </location>
</feature>
<dbReference type="SMART" id="SM00382">
    <property type="entry name" value="AAA"/>
    <property type="match status" value="2"/>
</dbReference>
<dbReference type="InterPro" id="IPR011527">
    <property type="entry name" value="ABC1_TM_dom"/>
</dbReference>
<feature type="transmembrane region" description="Helical" evidence="10">
    <location>
        <begin position="506"/>
        <end position="524"/>
    </location>
</feature>
<keyword evidence="4 10" id="KW-0812">Transmembrane</keyword>
<organism evidence="13 14">
    <name type="scientific">Coemansia brasiliensis</name>
    <dbReference type="NCBI Taxonomy" id="2650707"/>
    <lineage>
        <taxon>Eukaryota</taxon>
        <taxon>Fungi</taxon>
        <taxon>Fungi incertae sedis</taxon>
        <taxon>Zoopagomycota</taxon>
        <taxon>Kickxellomycotina</taxon>
        <taxon>Kickxellomycetes</taxon>
        <taxon>Kickxellales</taxon>
        <taxon>Kickxellaceae</taxon>
        <taxon>Coemansia</taxon>
    </lineage>
</organism>
<protein>
    <recommendedName>
        <fullName evidence="15">P-loop containing nucleoside triphosphate hydrolase protein</fullName>
    </recommendedName>
</protein>
<evidence type="ECO:0000313" key="13">
    <source>
        <dbReference type="EMBL" id="KAJ2848541.1"/>
    </source>
</evidence>
<keyword evidence="7" id="KW-0067">ATP-binding</keyword>
<dbReference type="InterPro" id="IPR003439">
    <property type="entry name" value="ABC_transporter-like_ATP-bd"/>
</dbReference>
<comment type="caution">
    <text evidence="13">The sequence shown here is derived from an EMBL/GenBank/DDBJ whole genome shotgun (WGS) entry which is preliminary data.</text>
</comment>
<evidence type="ECO:0000313" key="14">
    <source>
        <dbReference type="Proteomes" id="UP001139887"/>
    </source>
</evidence>
<dbReference type="PROSITE" id="PS50893">
    <property type="entry name" value="ABC_TRANSPORTER_2"/>
    <property type="match status" value="2"/>
</dbReference>
<dbReference type="Pfam" id="PF00664">
    <property type="entry name" value="ABC_membrane"/>
    <property type="match status" value="2"/>
</dbReference>
<evidence type="ECO:0000256" key="10">
    <source>
        <dbReference type="SAM" id="Phobius"/>
    </source>
</evidence>
<keyword evidence="9 10" id="KW-0472">Membrane</keyword>
<reference evidence="13" key="1">
    <citation type="submission" date="2022-07" db="EMBL/GenBank/DDBJ databases">
        <title>Phylogenomic reconstructions and comparative analyses of Kickxellomycotina fungi.</title>
        <authorList>
            <person name="Reynolds N.K."/>
            <person name="Stajich J.E."/>
            <person name="Barry K."/>
            <person name="Grigoriev I.V."/>
            <person name="Crous P."/>
            <person name="Smith M.E."/>
        </authorList>
    </citation>
    <scope>NUCLEOTIDE SEQUENCE</scope>
    <source>
        <strain evidence="13">NRRL 1566</strain>
    </source>
</reference>
<dbReference type="GO" id="GO:0016887">
    <property type="term" value="F:ATP hydrolysis activity"/>
    <property type="evidence" value="ECO:0007669"/>
    <property type="project" value="InterPro"/>
</dbReference>
<evidence type="ECO:0000256" key="3">
    <source>
        <dbReference type="ARBA" id="ARBA00022448"/>
    </source>
</evidence>
<proteinExistence type="inferred from homology"/>
<dbReference type="Gene3D" id="3.40.50.300">
    <property type="entry name" value="P-loop containing nucleotide triphosphate hydrolases"/>
    <property type="match status" value="2"/>
</dbReference>
<dbReference type="FunFam" id="3.40.50.300:FF:000610">
    <property type="entry name" value="Multidrug resistance-associated ABC transporter"/>
    <property type="match status" value="1"/>
</dbReference>
<feature type="domain" description="ABC transporter" evidence="11">
    <location>
        <begin position="827"/>
        <end position="1067"/>
    </location>
</feature>
<dbReference type="AlphaFoldDB" id="A0A9W8I5S7"/>
<evidence type="ECO:0000256" key="7">
    <source>
        <dbReference type="ARBA" id="ARBA00022840"/>
    </source>
</evidence>
<dbReference type="PROSITE" id="PS50929">
    <property type="entry name" value="ABC_TM1F"/>
    <property type="match status" value="2"/>
</dbReference>
<evidence type="ECO:0000256" key="9">
    <source>
        <dbReference type="ARBA" id="ARBA00023136"/>
    </source>
</evidence>
<keyword evidence="5" id="KW-0677">Repeat</keyword>
<feature type="transmembrane region" description="Helical" evidence="10">
    <location>
        <begin position="735"/>
        <end position="754"/>
    </location>
</feature>
<dbReference type="CDD" id="cd18604">
    <property type="entry name" value="ABC_6TM_VMR1_D2_like"/>
    <property type="match status" value="1"/>
</dbReference>
<dbReference type="SUPFAM" id="SSF52540">
    <property type="entry name" value="P-loop containing nucleoside triphosphate hydrolases"/>
    <property type="match status" value="2"/>
</dbReference>
<dbReference type="PANTHER" id="PTHR24223:SF456">
    <property type="entry name" value="MULTIDRUG RESISTANCE-ASSOCIATED PROTEIN LETHAL(2)03659"/>
    <property type="match status" value="1"/>
</dbReference>
<feature type="domain" description="ABC transporter" evidence="11">
    <location>
        <begin position="197"/>
        <end position="438"/>
    </location>
</feature>
<feature type="domain" description="ABC transmembrane type-1" evidence="12">
    <location>
        <begin position="1"/>
        <end position="168"/>
    </location>
</feature>
<feature type="domain" description="ABC transmembrane type-1" evidence="12">
    <location>
        <begin position="512"/>
        <end position="790"/>
    </location>
</feature>
<keyword evidence="6" id="KW-0547">Nucleotide-binding</keyword>
<dbReference type="Gene3D" id="1.20.1560.10">
    <property type="entry name" value="ABC transporter type 1, transmembrane domain"/>
    <property type="match status" value="2"/>
</dbReference>